<organism evidence="2 3">
    <name type="scientific">Lacunisphaera limnophila</name>
    <dbReference type="NCBI Taxonomy" id="1838286"/>
    <lineage>
        <taxon>Bacteria</taxon>
        <taxon>Pseudomonadati</taxon>
        <taxon>Verrucomicrobiota</taxon>
        <taxon>Opitutia</taxon>
        <taxon>Opitutales</taxon>
        <taxon>Opitutaceae</taxon>
        <taxon>Lacunisphaera</taxon>
    </lineage>
</organism>
<dbReference type="SUPFAM" id="SSF141673">
    <property type="entry name" value="MOSC N-terminal domain-like"/>
    <property type="match status" value="1"/>
</dbReference>
<name>A0A1D8AVA5_9BACT</name>
<accession>A0A1D8AVA5</accession>
<dbReference type="KEGG" id="obg:Verru16b_01906"/>
<dbReference type="RefSeq" id="WP_069962048.1">
    <property type="nucleotide sequence ID" value="NZ_CP016094.1"/>
</dbReference>
<keyword evidence="3" id="KW-1185">Reference proteome</keyword>
<dbReference type="Proteomes" id="UP000095228">
    <property type="component" value="Chromosome"/>
</dbReference>
<dbReference type="EMBL" id="CP016094">
    <property type="protein sequence ID" value="AOS44837.1"/>
    <property type="molecule type" value="Genomic_DNA"/>
</dbReference>
<dbReference type="PROSITE" id="PS51340">
    <property type="entry name" value="MOSC"/>
    <property type="match status" value="1"/>
</dbReference>
<evidence type="ECO:0000313" key="3">
    <source>
        <dbReference type="Proteomes" id="UP000095228"/>
    </source>
</evidence>
<evidence type="ECO:0000259" key="1">
    <source>
        <dbReference type="PROSITE" id="PS51340"/>
    </source>
</evidence>
<proteinExistence type="predicted"/>
<sequence length="273" mass="29260">MHVAGLFLYPVKSLRGCAVPAVELDALGFVGDRRFLVVDPTGKFLTQRTVPRMALITARLSAGTMTLSADGAGQIVVPTAPDPHAPVRLVSIWKSEGLQAEDCGPVAAAWLSTALGQTCHLVRIGPAFSRPIIKATARPGDVVSFADAYPLLALSEGSLAHLNDRIQENHGEPVTMDRFRPNLVIDGCAAFAEDTWTRVRIGDTVLRNGGPCARCIMTTTDQLTGERLGKEPLKTLATFRRDATDPSDVNFGVNLIHETKLGTIRLGDAVMPL</sequence>
<reference evidence="2 3" key="1">
    <citation type="submission" date="2016-06" db="EMBL/GenBank/DDBJ databases">
        <title>Three novel species with peptidoglycan cell walls form the new genus Lacunisphaera gen. nov. in the family Opitutaceae of the verrucomicrobial subdivision 4.</title>
        <authorList>
            <person name="Rast P."/>
            <person name="Gloeckner I."/>
            <person name="Jogler M."/>
            <person name="Boedeker C."/>
            <person name="Jeske O."/>
            <person name="Wiegand S."/>
            <person name="Reinhardt R."/>
            <person name="Schumann P."/>
            <person name="Rohde M."/>
            <person name="Spring S."/>
            <person name="Gloeckner F.O."/>
            <person name="Jogler C."/>
        </authorList>
    </citation>
    <scope>NUCLEOTIDE SEQUENCE [LARGE SCALE GENOMIC DNA]</scope>
    <source>
        <strain evidence="2 3">IG16b</strain>
    </source>
</reference>
<dbReference type="OrthoDB" id="581532at2"/>
<dbReference type="AlphaFoldDB" id="A0A1D8AVA5"/>
<dbReference type="SUPFAM" id="SSF50800">
    <property type="entry name" value="PK beta-barrel domain-like"/>
    <property type="match status" value="1"/>
</dbReference>
<dbReference type="STRING" id="1838286.Verru16b_01906"/>
<protein>
    <submittedName>
        <fullName evidence="2">MOSC domain protein</fullName>
    </submittedName>
</protein>
<dbReference type="InterPro" id="IPR005302">
    <property type="entry name" value="MoCF_Sase_C"/>
</dbReference>
<dbReference type="InterPro" id="IPR011037">
    <property type="entry name" value="Pyrv_Knase-like_insert_dom_sf"/>
</dbReference>
<dbReference type="PANTHER" id="PTHR14237">
    <property type="entry name" value="MOLYBDOPTERIN COFACTOR SULFURASE MOSC"/>
    <property type="match status" value="1"/>
</dbReference>
<dbReference type="Pfam" id="PF03473">
    <property type="entry name" value="MOSC"/>
    <property type="match status" value="1"/>
</dbReference>
<feature type="domain" description="MOSC" evidence="1">
    <location>
        <begin position="125"/>
        <end position="273"/>
    </location>
</feature>
<dbReference type="PANTHER" id="PTHR14237:SF19">
    <property type="entry name" value="MITOCHONDRIAL AMIDOXIME REDUCING COMPONENT 1"/>
    <property type="match status" value="1"/>
</dbReference>
<dbReference type="InterPro" id="IPR005303">
    <property type="entry name" value="MOCOS_middle"/>
</dbReference>
<evidence type="ECO:0000313" key="2">
    <source>
        <dbReference type="EMBL" id="AOS44837.1"/>
    </source>
</evidence>
<gene>
    <name evidence="2" type="ORF">Verru16b_01906</name>
</gene>
<dbReference type="Pfam" id="PF03476">
    <property type="entry name" value="MOSC_N"/>
    <property type="match status" value="1"/>
</dbReference>
<dbReference type="GO" id="GO:0030170">
    <property type="term" value="F:pyridoxal phosphate binding"/>
    <property type="evidence" value="ECO:0007669"/>
    <property type="project" value="InterPro"/>
</dbReference>
<dbReference type="GO" id="GO:0030151">
    <property type="term" value="F:molybdenum ion binding"/>
    <property type="evidence" value="ECO:0007669"/>
    <property type="project" value="InterPro"/>
</dbReference>
<dbReference type="GO" id="GO:0003824">
    <property type="term" value="F:catalytic activity"/>
    <property type="evidence" value="ECO:0007669"/>
    <property type="project" value="InterPro"/>
</dbReference>